<dbReference type="InterPro" id="IPR050237">
    <property type="entry name" value="ATP-dep_AMP-bd_enzyme"/>
</dbReference>
<dbReference type="NCBIfam" id="NF004837">
    <property type="entry name" value="PRK06187.1"/>
    <property type="match status" value="1"/>
</dbReference>
<dbReference type="InterPro" id="IPR000873">
    <property type="entry name" value="AMP-dep_synth/lig_dom"/>
</dbReference>
<organism evidence="5 6">
    <name type="scientific">Sinobaca qinghaiensis</name>
    <dbReference type="NCBI Taxonomy" id="342944"/>
    <lineage>
        <taxon>Bacteria</taxon>
        <taxon>Bacillati</taxon>
        <taxon>Bacillota</taxon>
        <taxon>Bacilli</taxon>
        <taxon>Bacillales</taxon>
        <taxon>Sporolactobacillaceae</taxon>
        <taxon>Sinobaca</taxon>
    </lineage>
</organism>
<comment type="similarity">
    <text evidence="1">Belongs to the ATP-dependent AMP-binding enzyme family.</text>
</comment>
<name>A0A419V838_9BACL</name>
<dbReference type="EMBL" id="RAPK01000006">
    <property type="protein sequence ID" value="RKD76118.1"/>
    <property type="molecule type" value="Genomic_DNA"/>
</dbReference>
<feature type="domain" description="AMP-dependent synthetase/ligase" evidence="3">
    <location>
        <begin position="9"/>
        <end position="370"/>
    </location>
</feature>
<dbReference type="SUPFAM" id="SSF56801">
    <property type="entry name" value="Acetyl-CoA synthetase-like"/>
    <property type="match status" value="1"/>
</dbReference>
<evidence type="ECO:0000259" key="3">
    <source>
        <dbReference type="Pfam" id="PF00501"/>
    </source>
</evidence>
<dbReference type="PANTHER" id="PTHR43767:SF3">
    <property type="entry name" value="LONG-CHAIN-FATTY-ACID--COA LIGASE"/>
    <property type="match status" value="1"/>
</dbReference>
<dbReference type="InterPro" id="IPR025110">
    <property type="entry name" value="AMP-bd_C"/>
</dbReference>
<dbReference type="InterPro" id="IPR020845">
    <property type="entry name" value="AMP-binding_CS"/>
</dbReference>
<keyword evidence="2" id="KW-0436">Ligase</keyword>
<comment type="caution">
    <text evidence="5">The sequence shown here is derived from an EMBL/GenBank/DDBJ whole genome shotgun (WGS) entry which is preliminary data.</text>
</comment>
<dbReference type="InterPro" id="IPR042099">
    <property type="entry name" value="ANL_N_sf"/>
</dbReference>
<proteinExistence type="inferred from homology"/>
<dbReference type="Gene3D" id="3.40.50.12780">
    <property type="entry name" value="N-terminal domain of ligase-like"/>
    <property type="match status" value="1"/>
</dbReference>
<dbReference type="FunFam" id="3.40.50.12780:FF:000003">
    <property type="entry name" value="Long-chain-fatty-acid--CoA ligase FadD"/>
    <property type="match status" value="1"/>
</dbReference>
<gene>
    <name evidence="5" type="ORF">ATL39_0330</name>
</gene>
<dbReference type="Pfam" id="PF13193">
    <property type="entry name" value="AMP-binding_C"/>
    <property type="match status" value="1"/>
</dbReference>
<sequence length="504" mass="55053">MTTLVDYLEDVAKSSAESTAYIWQDQPFSYSSLTEDINQAAGTLESLGIQKGDRVALLLGNSPEFVISYYSILRIGAAVVPMNPMYTASELEFILSNSGAKAIVGIGKMKDPLLQAKDKLSSLDHVILTGEGSDSSSGYISFSSLLDNNQTPMGSVSLTKEDTAVILYTSGTTGRPKGAILTHENVLSNALATAEAMEYEEKDVSMAVLPMFHVFCMTVSMNASLIKGVPIVIMPAFSPKETVTAIQKHQVTLFAGVPTMYNFINQMPDIGKEELSSIRLCISGGASMPVELLKRFQERFDVPILEGYGLSESAPVTAFNPLHGERKAGSVGVNFPGIENKVVDPEDREVPPNEVGELIVKGPNVMKGYLNLPEETSMTIRDGWLHTGDLARMDEEGYIYIVDRKKDLIIVGGYNVYPREVEEVIYQHPDVVEAAVLGEPDEAYGEKIKAFVVTKNKELTTEDMHGFCSQHLAKFKLPADIEFIEELPKNATGKILKRALKTSS</sequence>
<protein>
    <submittedName>
        <fullName evidence="5">Long-chain acyl-CoA synthetase</fullName>
    </submittedName>
</protein>
<evidence type="ECO:0000256" key="2">
    <source>
        <dbReference type="ARBA" id="ARBA00022598"/>
    </source>
</evidence>
<reference evidence="5 6" key="1">
    <citation type="submission" date="2018-09" db="EMBL/GenBank/DDBJ databases">
        <title>Genomic Encyclopedia of Archaeal and Bacterial Type Strains, Phase II (KMG-II): from individual species to whole genera.</title>
        <authorList>
            <person name="Goeker M."/>
        </authorList>
    </citation>
    <scope>NUCLEOTIDE SEQUENCE [LARGE SCALE GENOMIC DNA]</scope>
    <source>
        <strain evidence="5 6">DSM 17008</strain>
    </source>
</reference>
<dbReference type="InterPro" id="IPR045851">
    <property type="entry name" value="AMP-bd_C_sf"/>
</dbReference>
<evidence type="ECO:0000313" key="6">
    <source>
        <dbReference type="Proteomes" id="UP000285120"/>
    </source>
</evidence>
<dbReference type="Proteomes" id="UP000285120">
    <property type="component" value="Unassembled WGS sequence"/>
</dbReference>
<dbReference type="FunFam" id="3.30.300.30:FF:000008">
    <property type="entry name" value="2,3-dihydroxybenzoate-AMP ligase"/>
    <property type="match status" value="1"/>
</dbReference>
<evidence type="ECO:0000313" key="5">
    <source>
        <dbReference type="EMBL" id="RKD76118.1"/>
    </source>
</evidence>
<keyword evidence="6" id="KW-1185">Reference proteome</keyword>
<dbReference type="PROSITE" id="PS00455">
    <property type="entry name" value="AMP_BINDING"/>
    <property type="match status" value="1"/>
</dbReference>
<feature type="domain" description="AMP-binding enzyme C-terminal" evidence="4">
    <location>
        <begin position="420"/>
        <end position="494"/>
    </location>
</feature>
<dbReference type="GO" id="GO:0016877">
    <property type="term" value="F:ligase activity, forming carbon-sulfur bonds"/>
    <property type="evidence" value="ECO:0007669"/>
    <property type="project" value="UniProtKB-ARBA"/>
</dbReference>
<dbReference type="Gene3D" id="3.30.300.30">
    <property type="match status" value="1"/>
</dbReference>
<accession>A0A419V838</accession>
<dbReference type="CDD" id="cd05936">
    <property type="entry name" value="FC-FACS_FadD_like"/>
    <property type="match status" value="1"/>
</dbReference>
<dbReference type="Pfam" id="PF00501">
    <property type="entry name" value="AMP-binding"/>
    <property type="match status" value="1"/>
</dbReference>
<dbReference type="PANTHER" id="PTHR43767">
    <property type="entry name" value="LONG-CHAIN-FATTY-ACID--COA LIGASE"/>
    <property type="match status" value="1"/>
</dbReference>
<dbReference type="AlphaFoldDB" id="A0A419V838"/>
<evidence type="ECO:0000259" key="4">
    <source>
        <dbReference type="Pfam" id="PF13193"/>
    </source>
</evidence>
<evidence type="ECO:0000256" key="1">
    <source>
        <dbReference type="ARBA" id="ARBA00006432"/>
    </source>
</evidence>